<keyword evidence="1" id="KW-1133">Transmembrane helix</keyword>
<evidence type="ECO:0000313" key="3">
    <source>
        <dbReference type="EMBL" id="SDF69836.1"/>
    </source>
</evidence>
<dbReference type="GO" id="GO:0016787">
    <property type="term" value="F:hydrolase activity"/>
    <property type="evidence" value="ECO:0007669"/>
    <property type="project" value="InterPro"/>
</dbReference>
<dbReference type="EMBL" id="FNBG01000015">
    <property type="protein sequence ID" value="SDF69836.1"/>
    <property type="molecule type" value="Genomic_DNA"/>
</dbReference>
<dbReference type="AlphaFoldDB" id="A0A1G7N7B4"/>
<proteinExistence type="predicted"/>
<dbReference type="InterPro" id="IPR004843">
    <property type="entry name" value="Calcineurin-like_PHP"/>
</dbReference>
<organism evidence="3 4">
    <name type="scientific">Fontibacillus panacisegetis</name>
    <dbReference type="NCBI Taxonomy" id="670482"/>
    <lineage>
        <taxon>Bacteria</taxon>
        <taxon>Bacillati</taxon>
        <taxon>Bacillota</taxon>
        <taxon>Bacilli</taxon>
        <taxon>Bacillales</taxon>
        <taxon>Paenibacillaceae</taxon>
        <taxon>Fontibacillus</taxon>
    </lineage>
</organism>
<dbReference type="STRING" id="670482.SAMN04488542_11545"/>
<dbReference type="SUPFAM" id="SSF56300">
    <property type="entry name" value="Metallo-dependent phosphatases"/>
    <property type="match status" value="1"/>
</dbReference>
<feature type="transmembrane region" description="Helical" evidence="1">
    <location>
        <begin position="6"/>
        <end position="25"/>
    </location>
</feature>
<dbReference type="Pfam" id="PF00149">
    <property type="entry name" value="Metallophos"/>
    <property type="match status" value="1"/>
</dbReference>
<evidence type="ECO:0000259" key="2">
    <source>
        <dbReference type="Pfam" id="PF00149"/>
    </source>
</evidence>
<dbReference type="InterPro" id="IPR029052">
    <property type="entry name" value="Metallo-depent_PP-like"/>
</dbReference>
<dbReference type="Gene3D" id="3.60.21.10">
    <property type="match status" value="1"/>
</dbReference>
<dbReference type="RefSeq" id="WP_091231290.1">
    <property type="nucleotide sequence ID" value="NZ_FNBG01000015.1"/>
</dbReference>
<protein>
    <recommendedName>
        <fullName evidence="2">Calcineurin-like phosphoesterase domain-containing protein</fullName>
    </recommendedName>
</protein>
<keyword evidence="4" id="KW-1185">Reference proteome</keyword>
<dbReference type="InterPro" id="IPR051158">
    <property type="entry name" value="Metallophosphoesterase_sf"/>
</dbReference>
<sequence>MFILIAIVIVLLYSLLVFYIGWSSWKWMKPLVSARFKWFYIVALLFMSSSFIWSRFVSAPFFSAVGWFWLAFFSISLLIVPVVHLALWLIGLTSLPYHRIQKWTGAVALIAIVTLIFYGSFNAYNPIVRKYVVNIDKPAGNLKELNIVMASDMHFGLLSGRKHAERMVEIINELKPDLVLYPGDIIDDDLDAYLNKGIDKIISNVKSTYGVYASLGNHDKYQGNMEQLIAALERSNMDVLYDESVVVNDELIIVGRKDKTEQDRSSLAELMTGISTDQPIILLDHQPYEFDKAVQNGVDLMLSGHTHRGQIAPAHLITQAMYENDWGLLQKDSFYSIVSSGYGFWGPPIRIGSRSEIVQITVRFTGATHSIEL</sequence>
<dbReference type="OrthoDB" id="9780884at2"/>
<feature type="domain" description="Calcineurin-like phosphoesterase" evidence="2">
    <location>
        <begin position="146"/>
        <end position="308"/>
    </location>
</feature>
<dbReference type="PANTHER" id="PTHR31302">
    <property type="entry name" value="TRANSMEMBRANE PROTEIN WITH METALLOPHOSPHOESTERASE DOMAIN-RELATED"/>
    <property type="match status" value="1"/>
</dbReference>
<evidence type="ECO:0000256" key="1">
    <source>
        <dbReference type="SAM" id="Phobius"/>
    </source>
</evidence>
<feature type="transmembrane region" description="Helical" evidence="1">
    <location>
        <begin position="103"/>
        <end position="121"/>
    </location>
</feature>
<keyword evidence="1" id="KW-0812">Transmembrane</keyword>
<dbReference type="PANTHER" id="PTHR31302:SF0">
    <property type="entry name" value="TRANSMEMBRANE PROTEIN WITH METALLOPHOSPHOESTERASE DOMAIN"/>
    <property type="match status" value="1"/>
</dbReference>
<accession>A0A1G7N7B4</accession>
<dbReference type="CDD" id="cd07385">
    <property type="entry name" value="MPP_YkuE_C"/>
    <property type="match status" value="1"/>
</dbReference>
<feature type="transmembrane region" description="Helical" evidence="1">
    <location>
        <begin position="37"/>
        <end position="56"/>
    </location>
</feature>
<keyword evidence="1" id="KW-0472">Membrane</keyword>
<name>A0A1G7N7B4_9BACL</name>
<gene>
    <name evidence="3" type="ORF">SAMN04488542_11545</name>
</gene>
<reference evidence="3 4" key="1">
    <citation type="submission" date="2016-10" db="EMBL/GenBank/DDBJ databases">
        <authorList>
            <person name="de Groot N.N."/>
        </authorList>
    </citation>
    <scope>NUCLEOTIDE SEQUENCE [LARGE SCALE GENOMIC DNA]</scope>
    <source>
        <strain evidence="3 4">DSM 28129</strain>
    </source>
</reference>
<feature type="transmembrane region" description="Helical" evidence="1">
    <location>
        <begin position="68"/>
        <end position="91"/>
    </location>
</feature>
<dbReference type="Proteomes" id="UP000198972">
    <property type="component" value="Unassembled WGS sequence"/>
</dbReference>
<evidence type="ECO:0000313" key="4">
    <source>
        <dbReference type="Proteomes" id="UP000198972"/>
    </source>
</evidence>